<organism evidence="2 3">
    <name type="scientific">Chloropicon roscoffensis</name>
    <dbReference type="NCBI Taxonomy" id="1461544"/>
    <lineage>
        <taxon>Eukaryota</taxon>
        <taxon>Viridiplantae</taxon>
        <taxon>Chlorophyta</taxon>
        <taxon>Chloropicophyceae</taxon>
        <taxon>Chloropicales</taxon>
        <taxon>Chloropicaceae</taxon>
        <taxon>Chloropicon</taxon>
    </lineage>
</organism>
<reference evidence="2 3" key="1">
    <citation type="submission" date="2024-03" db="EMBL/GenBank/DDBJ databases">
        <title>Complete genome sequence of the green alga Chloropicon roscoffensis RCC1871.</title>
        <authorList>
            <person name="Lemieux C."/>
            <person name="Pombert J.-F."/>
            <person name="Otis C."/>
            <person name="Turmel M."/>
        </authorList>
    </citation>
    <scope>NUCLEOTIDE SEQUENCE [LARGE SCALE GENOMIC DNA]</scope>
    <source>
        <strain evidence="2 3">RCC1871</strain>
    </source>
</reference>
<keyword evidence="3" id="KW-1185">Reference proteome</keyword>
<proteinExistence type="predicted"/>
<accession>A0AAX4P6V2</accession>
<keyword evidence="1" id="KW-0812">Transmembrane</keyword>
<name>A0AAX4P6V2_9CHLO</name>
<sequence>MEFVEDILDANEYRIYMRPLPWEVRSSVVVRLTAESYFPSEQPWQLQSSFTTEEWLFYVVEPLNVICRFIIPPLKLIWTVVLLGILVWVLCANALPNFVLILYVFLGLNATGLLNGILTTHVVANLSFQRLTRHLEDFFGRERGLSFRFVTRRDRGMTKVRYLAITKMGTPGGTHEEEQPIVDEENMVGVVQPNDSYCIAMPLT</sequence>
<feature type="transmembrane region" description="Helical" evidence="1">
    <location>
        <begin position="76"/>
        <end position="95"/>
    </location>
</feature>
<gene>
    <name evidence="2" type="ORF">HKI87_05g36010</name>
</gene>
<dbReference type="EMBL" id="CP151505">
    <property type="protein sequence ID" value="WZN62065.1"/>
    <property type="molecule type" value="Genomic_DNA"/>
</dbReference>
<evidence type="ECO:0000313" key="3">
    <source>
        <dbReference type="Proteomes" id="UP001472866"/>
    </source>
</evidence>
<dbReference type="Proteomes" id="UP001472866">
    <property type="component" value="Chromosome 05"/>
</dbReference>
<keyword evidence="1" id="KW-0472">Membrane</keyword>
<evidence type="ECO:0000256" key="1">
    <source>
        <dbReference type="SAM" id="Phobius"/>
    </source>
</evidence>
<keyword evidence="1" id="KW-1133">Transmembrane helix</keyword>
<feature type="transmembrane region" description="Helical" evidence="1">
    <location>
        <begin position="101"/>
        <end position="124"/>
    </location>
</feature>
<dbReference type="AlphaFoldDB" id="A0AAX4P6V2"/>
<evidence type="ECO:0000313" key="2">
    <source>
        <dbReference type="EMBL" id="WZN62065.1"/>
    </source>
</evidence>
<protein>
    <submittedName>
        <fullName evidence="2">Uncharacterized protein</fullName>
    </submittedName>
</protein>